<gene>
    <name evidence="1" type="ORF">AAIG39_01610</name>
</gene>
<evidence type="ECO:0000313" key="2">
    <source>
        <dbReference type="Proteomes" id="UP001411173"/>
    </source>
</evidence>
<accession>A0ABU9UZ93</accession>
<proteinExistence type="predicted"/>
<dbReference type="EMBL" id="JBCIVJ010000001">
    <property type="protein sequence ID" value="MEN0577700.1"/>
    <property type="molecule type" value="Genomic_DNA"/>
</dbReference>
<evidence type="ECO:0000313" key="1">
    <source>
        <dbReference type="EMBL" id="MEN0577700.1"/>
    </source>
</evidence>
<name>A0ABU9UZ93_9ENTR</name>
<comment type="caution">
    <text evidence="1">The sequence shown here is derived from an EMBL/GenBank/DDBJ whole genome shotgun (WGS) entry which is preliminary data.</text>
</comment>
<keyword evidence="2" id="KW-1185">Reference proteome</keyword>
<sequence>MTRENAIRRNAIERLKALQQLGDLEYAHGEADDALCDLLQAIGYSDVVKEFKAIEK</sequence>
<dbReference type="Proteomes" id="UP001411173">
    <property type="component" value="Unassembled WGS sequence"/>
</dbReference>
<dbReference type="RefSeq" id="WP_343193057.1">
    <property type="nucleotide sequence ID" value="NZ_JBCIVJ010000001.1"/>
</dbReference>
<organism evidence="1 2">
    <name type="scientific">Phytobacter palmae</name>
    <dbReference type="NCBI Taxonomy" id="1855371"/>
    <lineage>
        <taxon>Bacteria</taxon>
        <taxon>Pseudomonadati</taxon>
        <taxon>Pseudomonadota</taxon>
        <taxon>Gammaproteobacteria</taxon>
        <taxon>Enterobacterales</taxon>
        <taxon>Enterobacteriaceae</taxon>
        <taxon>Phytobacter</taxon>
    </lineage>
</organism>
<protein>
    <submittedName>
        <fullName evidence="1">Uncharacterized protein</fullName>
    </submittedName>
</protein>
<reference evidence="1 2" key="1">
    <citation type="submission" date="2024-02" db="EMBL/GenBank/DDBJ databases">
        <title>Whole genome of MDR Enterobacteriaceae from southern Thailand.</title>
        <authorList>
            <person name="Surachat K."/>
        </authorList>
    </citation>
    <scope>NUCLEOTIDE SEQUENCE [LARGE SCALE GENOMIC DNA]</scope>
    <source>
        <strain evidence="1 2">PSU_29</strain>
    </source>
</reference>